<dbReference type="EMBL" id="QJKJ01004724">
    <property type="protein sequence ID" value="RDX92988.1"/>
    <property type="molecule type" value="Genomic_DNA"/>
</dbReference>
<keyword evidence="2" id="KW-1185">Reference proteome</keyword>
<accession>A0A371GR11</accession>
<organism evidence="1 2">
    <name type="scientific">Mucuna pruriens</name>
    <name type="common">Velvet bean</name>
    <name type="synonym">Dolichos pruriens</name>
    <dbReference type="NCBI Taxonomy" id="157652"/>
    <lineage>
        <taxon>Eukaryota</taxon>
        <taxon>Viridiplantae</taxon>
        <taxon>Streptophyta</taxon>
        <taxon>Embryophyta</taxon>
        <taxon>Tracheophyta</taxon>
        <taxon>Spermatophyta</taxon>
        <taxon>Magnoliopsida</taxon>
        <taxon>eudicotyledons</taxon>
        <taxon>Gunneridae</taxon>
        <taxon>Pentapetalae</taxon>
        <taxon>rosids</taxon>
        <taxon>fabids</taxon>
        <taxon>Fabales</taxon>
        <taxon>Fabaceae</taxon>
        <taxon>Papilionoideae</taxon>
        <taxon>50 kb inversion clade</taxon>
        <taxon>NPAAA clade</taxon>
        <taxon>indigoferoid/millettioid clade</taxon>
        <taxon>Phaseoleae</taxon>
        <taxon>Mucuna</taxon>
    </lineage>
</organism>
<dbReference type="AlphaFoldDB" id="A0A371GR11"/>
<sequence>MTPPTIRESPTPKVTNIAGTEGLMRSRRIFALENLRNKDPTPVKKEKTIEAPKRVVTEEEAHEFLKMIHHIKQNTNMDFTALIANQLREPPQAPAEGAE</sequence>
<evidence type="ECO:0000313" key="2">
    <source>
        <dbReference type="Proteomes" id="UP000257109"/>
    </source>
</evidence>
<evidence type="ECO:0000313" key="1">
    <source>
        <dbReference type="EMBL" id="RDX92988.1"/>
    </source>
</evidence>
<reference evidence="1" key="1">
    <citation type="submission" date="2018-05" db="EMBL/GenBank/DDBJ databases">
        <title>Draft genome of Mucuna pruriens seed.</title>
        <authorList>
            <person name="Nnadi N.E."/>
            <person name="Vos R."/>
            <person name="Hasami M.H."/>
            <person name="Devisetty U.K."/>
            <person name="Aguiy J.C."/>
        </authorList>
    </citation>
    <scope>NUCLEOTIDE SEQUENCE [LARGE SCALE GENOMIC DNA]</scope>
    <source>
        <strain evidence="1">JCA_2017</strain>
    </source>
</reference>
<feature type="non-terminal residue" evidence="1">
    <location>
        <position position="1"/>
    </location>
</feature>
<dbReference type="Proteomes" id="UP000257109">
    <property type="component" value="Unassembled WGS sequence"/>
</dbReference>
<proteinExistence type="predicted"/>
<gene>
    <name evidence="1" type="ORF">CR513_24812</name>
</gene>
<protein>
    <submittedName>
        <fullName evidence="1">Uncharacterized protein</fullName>
    </submittedName>
</protein>
<comment type="caution">
    <text evidence="1">The sequence shown here is derived from an EMBL/GenBank/DDBJ whole genome shotgun (WGS) entry which is preliminary data.</text>
</comment>
<name>A0A371GR11_MUCPR</name>